<evidence type="ECO:0000313" key="1">
    <source>
        <dbReference type="EMBL" id="MDU0367322.1"/>
    </source>
</evidence>
<accession>A0ABU3T7G5</accession>
<proteinExistence type="predicted"/>
<sequence length="89" mass="9828">MSDEVPVMRTVMAVDDATFSLAPGQDVADLERRIESAVHDGGRFERFTVAGDRDVHVLFTAHTRVVLWGEETPGETATIEPVSVEWEEG</sequence>
<evidence type="ECO:0000313" key="2">
    <source>
        <dbReference type="Proteomes" id="UP001263371"/>
    </source>
</evidence>
<dbReference type="Proteomes" id="UP001263371">
    <property type="component" value="Unassembled WGS sequence"/>
</dbReference>
<protein>
    <submittedName>
        <fullName evidence="1">Uncharacterized protein</fullName>
    </submittedName>
</protein>
<dbReference type="RefSeq" id="WP_315994504.1">
    <property type="nucleotide sequence ID" value="NZ_JAWDIS010000001.1"/>
</dbReference>
<dbReference type="EMBL" id="JAWDIS010000001">
    <property type="protein sequence ID" value="MDU0367322.1"/>
    <property type="molecule type" value="Genomic_DNA"/>
</dbReference>
<gene>
    <name evidence="1" type="ORF">RWH45_08835</name>
</gene>
<organism evidence="1 2">
    <name type="scientific">Microbacterium galbum</name>
    <dbReference type="NCBI Taxonomy" id="3075994"/>
    <lineage>
        <taxon>Bacteria</taxon>
        <taxon>Bacillati</taxon>
        <taxon>Actinomycetota</taxon>
        <taxon>Actinomycetes</taxon>
        <taxon>Micrococcales</taxon>
        <taxon>Microbacteriaceae</taxon>
        <taxon>Microbacterium</taxon>
    </lineage>
</organism>
<comment type="caution">
    <text evidence="1">The sequence shown here is derived from an EMBL/GenBank/DDBJ whole genome shotgun (WGS) entry which is preliminary data.</text>
</comment>
<reference evidence="1 2" key="1">
    <citation type="submission" date="2023-09" db="EMBL/GenBank/DDBJ databases">
        <title>Microbacterium fusihabitans sp. nov., Microbacterium phycihabitans sp. nov., and Microbacterium cervinum sp. nov., isolated from dried seaweeds of beach.</title>
        <authorList>
            <person name="Lee S.D."/>
        </authorList>
    </citation>
    <scope>NUCLEOTIDE SEQUENCE [LARGE SCALE GENOMIC DNA]</scope>
    <source>
        <strain evidence="1 2">KSW4-17</strain>
    </source>
</reference>
<name>A0ABU3T7G5_9MICO</name>
<keyword evidence="2" id="KW-1185">Reference proteome</keyword>